<evidence type="ECO:0000313" key="2">
    <source>
        <dbReference type="EMBL" id="CAB4897750.1"/>
    </source>
</evidence>
<accession>A0A6J7FYR4</accession>
<dbReference type="AlphaFoldDB" id="A0A6J7FYR4"/>
<proteinExistence type="predicted"/>
<dbReference type="EMBL" id="CAFBLX010000162">
    <property type="protein sequence ID" value="CAB4897750.1"/>
    <property type="molecule type" value="Genomic_DNA"/>
</dbReference>
<reference evidence="2" key="1">
    <citation type="submission" date="2020-05" db="EMBL/GenBank/DDBJ databases">
        <authorList>
            <person name="Chiriac C."/>
            <person name="Salcher M."/>
            <person name="Ghai R."/>
            <person name="Kavagutti S V."/>
        </authorList>
    </citation>
    <scope>NUCLEOTIDE SEQUENCE</scope>
</reference>
<evidence type="ECO:0000256" key="1">
    <source>
        <dbReference type="SAM" id="MobiDB-lite"/>
    </source>
</evidence>
<sequence length="79" mass="8183">MIERNSWQRDAAVSDRGEDEAGVDRFVLAGGGAAHHIVGVCGQTHALELDAGDPIRAQDSSGGEQVAQRDALSAVDVLG</sequence>
<gene>
    <name evidence="2" type="ORF">UFOPK3472_02284</name>
</gene>
<feature type="region of interest" description="Disordered" evidence="1">
    <location>
        <begin position="52"/>
        <end position="79"/>
    </location>
</feature>
<protein>
    <submittedName>
        <fullName evidence="2">Unannotated protein</fullName>
    </submittedName>
</protein>
<name>A0A6J7FYR4_9ZZZZ</name>
<organism evidence="2">
    <name type="scientific">freshwater metagenome</name>
    <dbReference type="NCBI Taxonomy" id="449393"/>
    <lineage>
        <taxon>unclassified sequences</taxon>
        <taxon>metagenomes</taxon>
        <taxon>ecological metagenomes</taxon>
    </lineage>
</organism>